<dbReference type="Gene3D" id="1.20.940.10">
    <property type="entry name" value="Functional domain of the splicing factor Prp18"/>
    <property type="match status" value="1"/>
</dbReference>
<protein>
    <submittedName>
        <fullName evidence="11">Uncharacterized protein</fullName>
    </submittedName>
</protein>
<evidence type="ECO:0000256" key="9">
    <source>
        <dbReference type="PROSITE-ProRule" id="PRU00221"/>
    </source>
</evidence>
<dbReference type="OMA" id="WLERPCG"/>
<evidence type="ECO:0000256" key="7">
    <source>
        <dbReference type="ARBA" id="ARBA00022892"/>
    </source>
</evidence>
<dbReference type="PANTHER" id="PTHR13923">
    <property type="entry name" value="SEC31-RELATED PROTEIN"/>
    <property type="match status" value="1"/>
</dbReference>
<keyword evidence="6" id="KW-0256">Endoplasmic reticulum</keyword>
<dbReference type="Gene3D" id="2.130.10.10">
    <property type="entry name" value="YVTN repeat-like/Quinoprotein amine dehydrogenase"/>
    <property type="match status" value="1"/>
</dbReference>
<evidence type="ECO:0000256" key="2">
    <source>
        <dbReference type="ARBA" id="ARBA00009358"/>
    </source>
</evidence>
<evidence type="ECO:0000256" key="10">
    <source>
        <dbReference type="SAM" id="MobiDB-lite"/>
    </source>
</evidence>
<dbReference type="FunCoup" id="Q4N7A2">
    <property type="interactions" value="97"/>
</dbReference>
<feature type="region of interest" description="Disordered" evidence="10">
    <location>
        <begin position="1031"/>
        <end position="1068"/>
    </location>
</feature>
<keyword evidence="7" id="KW-0931">ER-Golgi transport</keyword>
<dbReference type="Proteomes" id="UP000001949">
    <property type="component" value="Unassembled WGS sequence"/>
</dbReference>
<gene>
    <name evidence="11" type="ordered locus">TP01_0918</name>
</gene>
<comment type="similarity">
    <text evidence="2">Belongs to the WD repeat SEC31 family.</text>
</comment>
<evidence type="ECO:0000313" key="12">
    <source>
        <dbReference type="Proteomes" id="UP000001949"/>
    </source>
</evidence>
<keyword evidence="4 9" id="KW-0853">WD repeat</keyword>
<feature type="repeat" description="WD" evidence="9">
    <location>
        <begin position="328"/>
        <end position="370"/>
    </location>
</feature>
<dbReference type="KEGG" id="tpv:TP01_0918"/>
<name>Q4N7A2_THEPA</name>
<feature type="compositionally biased region" description="Polar residues" evidence="10">
    <location>
        <begin position="1124"/>
        <end position="1134"/>
    </location>
</feature>
<dbReference type="PANTHER" id="PTHR13923:SF11">
    <property type="entry name" value="SECRETORY 31, ISOFORM D"/>
    <property type="match status" value="1"/>
</dbReference>
<evidence type="ECO:0000256" key="6">
    <source>
        <dbReference type="ARBA" id="ARBA00022824"/>
    </source>
</evidence>
<dbReference type="InParanoid" id="Q4N7A2"/>
<evidence type="ECO:0000256" key="8">
    <source>
        <dbReference type="ARBA" id="ARBA00022927"/>
    </source>
</evidence>
<feature type="compositionally biased region" description="Polar residues" evidence="10">
    <location>
        <begin position="1101"/>
        <end position="1117"/>
    </location>
</feature>
<keyword evidence="12" id="KW-1185">Reference proteome</keyword>
<keyword evidence="5" id="KW-0677">Repeat</keyword>
<dbReference type="SUPFAM" id="SSF50978">
    <property type="entry name" value="WD40 repeat-like"/>
    <property type="match status" value="1"/>
</dbReference>
<dbReference type="InterPro" id="IPR040251">
    <property type="entry name" value="SEC31-like"/>
</dbReference>
<evidence type="ECO:0000313" key="11">
    <source>
        <dbReference type="EMBL" id="EAN34156.1"/>
    </source>
</evidence>
<dbReference type="EMBL" id="AAGK01000001">
    <property type="protein sequence ID" value="EAN34156.1"/>
    <property type="molecule type" value="Genomic_DNA"/>
</dbReference>
<dbReference type="VEuPathDB" id="PiroplasmaDB:TpMuguga_01g00918"/>
<organism evidence="11 12">
    <name type="scientific">Theileria parva</name>
    <name type="common">East coast fever infection agent</name>
    <dbReference type="NCBI Taxonomy" id="5875"/>
    <lineage>
        <taxon>Eukaryota</taxon>
        <taxon>Sar</taxon>
        <taxon>Alveolata</taxon>
        <taxon>Apicomplexa</taxon>
        <taxon>Aconoidasida</taxon>
        <taxon>Piroplasmida</taxon>
        <taxon>Theileriidae</taxon>
        <taxon>Theileria</taxon>
    </lineage>
</organism>
<accession>Q4N7A2</accession>
<comment type="caution">
    <text evidence="11">The sequence shown here is derived from an EMBL/GenBank/DDBJ whole genome shotgun (WGS) entry which is preliminary data.</text>
</comment>
<dbReference type="SMART" id="SM00320">
    <property type="entry name" value="WD40"/>
    <property type="match status" value="5"/>
</dbReference>
<comment type="subcellular location">
    <subcellularLocation>
        <location evidence="1">Endoplasmic reticulum</location>
    </subcellularLocation>
</comment>
<dbReference type="Gene3D" id="1.25.40.1030">
    <property type="match status" value="1"/>
</dbReference>
<evidence type="ECO:0000256" key="5">
    <source>
        <dbReference type="ARBA" id="ARBA00022737"/>
    </source>
</evidence>
<dbReference type="eggNOG" id="KOG0307">
    <property type="taxonomic scope" value="Eukaryota"/>
</dbReference>
<dbReference type="InterPro" id="IPR036322">
    <property type="entry name" value="WD40_repeat_dom_sf"/>
</dbReference>
<dbReference type="GeneID" id="3502683"/>
<dbReference type="InterPro" id="IPR015943">
    <property type="entry name" value="WD40/YVTN_repeat-like_dom_sf"/>
</dbReference>
<dbReference type="GO" id="GO:0030127">
    <property type="term" value="C:COPII vesicle coat"/>
    <property type="evidence" value="ECO:0007669"/>
    <property type="project" value="TreeGrafter"/>
</dbReference>
<dbReference type="GO" id="GO:0015031">
    <property type="term" value="P:protein transport"/>
    <property type="evidence" value="ECO:0007669"/>
    <property type="project" value="UniProtKB-KW"/>
</dbReference>
<keyword evidence="8" id="KW-0653">Protein transport</keyword>
<dbReference type="GO" id="GO:0005198">
    <property type="term" value="F:structural molecule activity"/>
    <property type="evidence" value="ECO:0007669"/>
    <property type="project" value="TreeGrafter"/>
</dbReference>
<evidence type="ECO:0000256" key="1">
    <source>
        <dbReference type="ARBA" id="ARBA00004240"/>
    </source>
</evidence>
<dbReference type="GO" id="GO:0007029">
    <property type="term" value="P:endoplasmic reticulum organization"/>
    <property type="evidence" value="ECO:0007669"/>
    <property type="project" value="TreeGrafter"/>
</dbReference>
<dbReference type="GO" id="GO:0090110">
    <property type="term" value="P:COPII-coated vesicle cargo loading"/>
    <property type="evidence" value="ECO:0007669"/>
    <property type="project" value="TreeGrafter"/>
</dbReference>
<feature type="region of interest" description="Disordered" evidence="10">
    <location>
        <begin position="1101"/>
        <end position="1134"/>
    </location>
</feature>
<keyword evidence="3" id="KW-0813">Transport</keyword>
<evidence type="ECO:0000256" key="3">
    <source>
        <dbReference type="ARBA" id="ARBA00022448"/>
    </source>
</evidence>
<dbReference type="InterPro" id="IPR001680">
    <property type="entry name" value="WD40_rpt"/>
</dbReference>
<dbReference type="PROSITE" id="PS50082">
    <property type="entry name" value="WD_REPEATS_2"/>
    <property type="match status" value="1"/>
</dbReference>
<sequence length="1310" mass="141763">MKGFGVFSPCSATSRYVLAASGLHESSCNTTPREDTQPLSLNLLDFKVTEKSDSNSDFFTNSFENTNFNQFAPETPFSFTNTSFGGSNFDDYVSSRSTAGIAEFSLLHSMPVDLNTHLTTMKWIKLGAPYTDDKGLIVVGSSSGDVFFYDSAALTESKTLLQTYTTNVCSSPIKCLAYGGKNKLGVAGLYGQVYSLDLSDPSNYAATDVSYGKWKVGQVTSLSWNHRLPHILASAGSALNPADTSNVVVWDLNVNRPASVFRDPIGRVNPVALDWVPDQATYLVVAYGDDNAPSVQLWDLRNTSAPLFELNAHSDVKSHTDARGHGDVKAHTRGLTDLKFSPHDPSVLLTSSKDDTTKCWHLTPERTFTLLSTFQTEALSHHSRVEWHPNSPGLFLSQANDGQLNVHDLYSGTVEGSYLPVWTRKRGGITSGFAGQVTSWNNVELNNFTLTSQLDSDSVKMLDSVLEVMGMLSDENMFTEFCESKANSSTSEYEKLTWSVLKCQYKGQLKDLLSTLGYSNFEPATNLLPTESVNSNVTNSLNLPTQLGGNLGNQSLSNRGSYFTNRTNSLSEVASQDDKDAEDFFNSLTLNNNLLDPNSNLLDPNAGLLNPNSGLMNPNNLLDLNTESNVTSVNMGLGGLDWCSDKKLKNKLVNADFKEAAKRCLDLNKVVEGLLLAYVGGQEVFLELVEKVVESKKDPFLNLLHLLMQGDVETVLLHSNLKDWKETLCILYTYGGDLTLFRTLSHKFAKRLFEQGFYQEATIAYILACDYFQVANLWKLQQSLSSTKAGLDGGRLEERVEMMLKLSVLSFSMWSNTTAGYQNDSFDSVLMELSEVFIDAGMLDKALETLNVTGASNSEQLRQMKSKIENQLATKHSPQYSVQQPVQPVQSVVQQAYGAQPLVQPGVQQTPYGTQPVVQPGLQHPATSTVPNAVHSVGQPTPYTTQSSVHGVGSGLTTAPVANLSQSMTNTTTRTVPLTALQPTSHYPAQATNYPGSTAVPGVAQSYATANSVSGSTAVSSVSTGFLSSQYPSNTSSTNLSSYNSLPHSTNLNTTHTNLNPTHTNLNPAHANLNAVPSHLNTSLNTNLNTSLTAKVGSGVANMSQTSRPGYNSNVSNPVHPLTSRPQSYSMGPSAQNYSVGTAAPSYSRGGSGQSFSMGSSAPGAVAGAVKPGMPVPWPNPTATQQLSSKTVATQESNKLIIASTQNVPKGEMMPKADLDLVVSTLNSLTAKLGDSKMDLESKQSVNDLVGMLKQGSLSAEANSLLATLCRAVSQDDYYNANLILTNIISKIWDNQNKPWILCLKRLIPK</sequence>
<evidence type="ECO:0000256" key="4">
    <source>
        <dbReference type="ARBA" id="ARBA00022574"/>
    </source>
</evidence>
<dbReference type="GO" id="GO:0070971">
    <property type="term" value="C:endoplasmic reticulum exit site"/>
    <property type="evidence" value="ECO:0007669"/>
    <property type="project" value="TreeGrafter"/>
</dbReference>
<reference evidence="11 12" key="1">
    <citation type="journal article" date="2005" name="Science">
        <title>Genome sequence of Theileria parva, a bovine pathogen that transforms lymphocytes.</title>
        <authorList>
            <person name="Gardner M.J."/>
            <person name="Bishop R."/>
            <person name="Shah T."/>
            <person name="de Villiers E.P."/>
            <person name="Carlton J.M."/>
            <person name="Hall N."/>
            <person name="Ren Q."/>
            <person name="Paulsen I.T."/>
            <person name="Pain A."/>
            <person name="Berriman M."/>
            <person name="Wilson R.J.M."/>
            <person name="Sato S."/>
            <person name="Ralph S.A."/>
            <person name="Mann D.J."/>
            <person name="Xiong Z."/>
            <person name="Shallom S.J."/>
            <person name="Weidman J."/>
            <person name="Jiang L."/>
            <person name="Lynn J."/>
            <person name="Weaver B."/>
            <person name="Shoaibi A."/>
            <person name="Domingo A.R."/>
            <person name="Wasawo D."/>
            <person name="Crabtree J."/>
            <person name="Wortman J.R."/>
            <person name="Haas B."/>
            <person name="Angiuoli S.V."/>
            <person name="Creasy T.H."/>
            <person name="Lu C."/>
            <person name="Suh B."/>
            <person name="Silva J.C."/>
            <person name="Utterback T.R."/>
            <person name="Feldblyum T.V."/>
            <person name="Pertea M."/>
            <person name="Allen J."/>
            <person name="Nierman W.C."/>
            <person name="Taracha E.L.N."/>
            <person name="Salzberg S.L."/>
            <person name="White O.R."/>
            <person name="Fitzhugh H.A."/>
            <person name="Morzaria S."/>
            <person name="Venter J.C."/>
            <person name="Fraser C.M."/>
            <person name="Nene V."/>
        </authorList>
    </citation>
    <scope>NUCLEOTIDE SEQUENCE [LARGE SCALE GENOMIC DNA]</scope>
    <source>
        <strain evidence="11 12">Muguga</strain>
    </source>
</reference>
<proteinExistence type="inferred from homology"/>
<dbReference type="STRING" id="5875.Q4N7A2"/>